<dbReference type="InterPro" id="IPR042094">
    <property type="entry name" value="T2SS_GspF_sf"/>
</dbReference>
<keyword evidence="1" id="KW-0472">Membrane</keyword>
<feature type="transmembrane region" description="Helical" evidence="1">
    <location>
        <begin position="186"/>
        <end position="205"/>
    </location>
</feature>
<dbReference type="Gene3D" id="1.20.81.30">
    <property type="entry name" value="Type II secretion system (T2SS), domain F"/>
    <property type="match status" value="1"/>
</dbReference>
<feature type="transmembrane region" description="Helical" evidence="1">
    <location>
        <begin position="127"/>
        <end position="151"/>
    </location>
</feature>
<protein>
    <recommendedName>
        <fullName evidence="4">General secretion pathway protein</fullName>
    </recommendedName>
</protein>
<evidence type="ECO:0000313" key="3">
    <source>
        <dbReference type="Proteomes" id="UP001189773"/>
    </source>
</evidence>
<keyword evidence="1" id="KW-0812">Transmembrane</keyword>
<keyword evidence="1" id="KW-1133">Transmembrane helix</keyword>
<organism evidence="2 3">
    <name type="scientific">Ralstonia thomasii</name>
    <dbReference type="NCBI Taxonomy" id="3058596"/>
    <lineage>
        <taxon>Bacteria</taxon>
        <taxon>Pseudomonadati</taxon>
        <taxon>Pseudomonadota</taxon>
        <taxon>Betaproteobacteria</taxon>
        <taxon>Burkholderiales</taxon>
        <taxon>Burkholderiaceae</taxon>
        <taxon>Ralstonia</taxon>
    </lineage>
</organism>
<sequence length="374" mass="42183">MALFKRTGALQDAVPTVNFATKFEFGSERGQFYLDLCENMRAMPGVPITKFLSNYAKRYPNRAVGKMALYWLHRFTETGTLTASLRGTVPDEDLTVLAVFERAGDLVIGLESLGKNILAMAQTKKEIITTLMSGIILVVLLHVFLAVQAFMVMPPLRKALEAGGTDASFGRLAKVMFGGADLVRTWWPLELILLALVVGWVTWSLPRYTGRFRPWLDNHLLPYQIYRDFRGARFLITLGSVTRQIGAQIVQVGDALHLIRENSVTWLRWHIDMVLHNMEEQPNVKGELFNTGIVNETNYYRVVDVAEYAQLSTMLTTIGELIMKTSPVEIAKKASRSRFVLMIVSLLLMVGIYAATLVLINDFKNEMQVKTMVR</sequence>
<reference evidence="2 3" key="1">
    <citation type="submission" date="2023-07" db="EMBL/GenBank/DDBJ databases">
        <authorList>
            <person name="Peeters C."/>
        </authorList>
    </citation>
    <scope>NUCLEOTIDE SEQUENCE [LARGE SCALE GENOMIC DNA]</scope>
    <source>
        <strain evidence="2 3">LMG 18095</strain>
    </source>
</reference>
<gene>
    <name evidence="2" type="ORF">LMG18095_04536</name>
</gene>
<dbReference type="EMBL" id="CATZAR010000023">
    <property type="protein sequence ID" value="CAJ0807009.1"/>
    <property type="molecule type" value="Genomic_DNA"/>
</dbReference>
<evidence type="ECO:0008006" key="4">
    <source>
        <dbReference type="Google" id="ProtNLM"/>
    </source>
</evidence>
<comment type="caution">
    <text evidence="2">The sequence shown here is derived from an EMBL/GenBank/DDBJ whole genome shotgun (WGS) entry which is preliminary data.</text>
</comment>
<keyword evidence="3" id="KW-1185">Reference proteome</keyword>
<dbReference type="RefSeq" id="WP_316852204.1">
    <property type="nucleotide sequence ID" value="NZ_CATZAR010000023.1"/>
</dbReference>
<dbReference type="Proteomes" id="UP001189773">
    <property type="component" value="Unassembled WGS sequence"/>
</dbReference>
<evidence type="ECO:0000313" key="2">
    <source>
        <dbReference type="EMBL" id="CAJ0807009.1"/>
    </source>
</evidence>
<evidence type="ECO:0000256" key="1">
    <source>
        <dbReference type="SAM" id="Phobius"/>
    </source>
</evidence>
<accession>A0ABM9JWT0</accession>
<feature type="transmembrane region" description="Helical" evidence="1">
    <location>
        <begin position="339"/>
        <end position="360"/>
    </location>
</feature>
<proteinExistence type="predicted"/>
<name>A0ABM9JWT0_9RALS</name>